<evidence type="ECO:0000313" key="2">
    <source>
        <dbReference type="EMBL" id="WAH41352.1"/>
    </source>
</evidence>
<evidence type="ECO:0000313" key="3">
    <source>
        <dbReference type="Proteomes" id="UP001164761"/>
    </source>
</evidence>
<dbReference type="Proteomes" id="UP001164761">
    <property type="component" value="Chromosome"/>
</dbReference>
<proteinExistence type="predicted"/>
<dbReference type="Gene3D" id="3.30.470.30">
    <property type="entry name" value="DNA ligase/mRNA capping enzyme"/>
    <property type="match status" value="1"/>
</dbReference>
<dbReference type="RefSeq" id="WP_268005265.1">
    <property type="nucleotide sequence ID" value="NZ_BSUT01000001.1"/>
</dbReference>
<sequence>MVRRDVPIAMTLYKLHGYCVGPFIYFKQRIKNPVDCEGVCIRNGRSIFDDFQFRGRISDKRRIAQAVSTHPVTFVAFDVLFDGQDRTGLPLRERKKILTDILIPSDVIVPTIGVQGFCVRQEAEGLQVGELIQVGFCSYL</sequence>
<feature type="domain" description="ATP-dependent DNA ligase family profile" evidence="1">
    <location>
        <begin position="34"/>
        <end position="105"/>
    </location>
</feature>
<dbReference type="EMBL" id="CP104067">
    <property type="protein sequence ID" value="WAH41352.1"/>
    <property type="molecule type" value="Genomic_DNA"/>
</dbReference>
<keyword evidence="3" id="KW-1185">Reference proteome</keyword>
<protein>
    <recommendedName>
        <fullName evidence="1">ATP-dependent DNA ligase family profile domain-containing protein</fullName>
    </recommendedName>
</protein>
<reference evidence="2" key="1">
    <citation type="submission" date="2022-08" db="EMBL/GenBank/DDBJ databases">
        <title>Alicyclobacillus fastidiosus DSM 17978, complete genome.</title>
        <authorList>
            <person name="Wang Q."/>
            <person name="Cai R."/>
            <person name="Wang Z."/>
        </authorList>
    </citation>
    <scope>NUCLEOTIDE SEQUENCE</scope>
    <source>
        <strain evidence="2">DSM 17978</strain>
    </source>
</reference>
<gene>
    <name evidence="2" type="ORF">NZD89_24390</name>
</gene>
<accession>A0ABY6ZET8</accession>
<name>A0ABY6ZET8_9BACL</name>
<dbReference type="InterPro" id="IPR012310">
    <property type="entry name" value="DNA_ligase_ATP-dep_cent"/>
</dbReference>
<dbReference type="Pfam" id="PF01068">
    <property type="entry name" value="DNA_ligase_A_M"/>
    <property type="match status" value="1"/>
</dbReference>
<evidence type="ECO:0000259" key="1">
    <source>
        <dbReference type="Pfam" id="PF01068"/>
    </source>
</evidence>
<organism evidence="2 3">
    <name type="scientific">Alicyclobacillus fastidiosus</name>
    <dbReference type="NCBI Taxonomy" id="392011"/>
    <lineage>
        <taxon>Bacteria</taxon>
        <taxon>Bacillati</taxon>
        <taxon>Bacillota</taxon>
        <taxon>Bacilli</taxon>
        <taxon>Bacillales</taxon>
        <taxon>Alicyclobacillaceae</taxon>
        <taxon>Alicyclobacillus</taxon>
    </lineage>
</organism>
<dbReference type="SUPFAM" id="SSF56091">
    <property type="entry name" value="DNA ligase/mRNA capping enzyme, catalytic domain"/>
    <property type="match status" value="1"/>
</dbReference>